<reference evidence="2" key="1">
    <citation type="submission" date="2016-11" db="EMBL/GenBank/DDBJ databases">
        <authorList>
            <person name="Shukria A."/>
            <person name="Stevens D.C."/>
        </authorList>
    </citation>
    <scope>NUCLEOTIDE SEQUENCE [LARGE SCALE GENOMIC DNA]</scope>
    <source>
        <strain evidence="2">Cbfe23</strain>
    </source>
</reference>
<organism evidence="1 2">
    <name type="scientific">Cystobacter ferrugineus</name>
    <dbReference type="NCBI Taxonomy" id="83449"/>
    <lineage>
        <taxon>Bacteria</taxon>
        <taxon>Pseudomonadati</taxon>
        <taxon>Myxococcota</taxon>
        <taxon>Myxococcia</taxon>
        <taxon>Myxococcales</taxon>
        <taxon>Cystobacterineae</taxon>
        <taxon>Archangiaceae</taxon>
        <taxon>Cystobacter</taxon>
    </lineage>
</organism>
<sequence length="199" mass="21971">MGAWEAAVTTNVREIERALRAEFETLAFAKSDFPMLTDWGVEDFSVTIHSLGCNYLSALGRKVGCWAMSEYPVRVSLGGTGYSVRPDVAWWSRPTPAVALLGEFERFEPGQRNLIGKARNLLRTHHELGEEPRVLLLMAWAIAGTDLRGLDEVRAVSHDGFRTSDGLVVPGLGTESRFVLVTAVFGGPEERRRLQAVQA</sequence>
<proteinExistence type="predicted"/>
<reference evidence="1 2" key="2">
    <citation type="submission" date="2016-12" db="EMBL/GenBank/DDBJ databases">
        <title>Draft Genome Sequence of Cystobacter ferrugineus Strain Cbfe23.</title>
        <authorList>
            <person name="Akbar S."/>
            <person name="Dowd S.E."/>
            <person name="Stevens D.C."/>
        </authorList>
    </citation>
    <scope>NUCLEOTIDE SEQUENCE [LARGE SCALE GENOMIC DNA]</scope>
    <source>
        <strain evidence="1 2">Cbfe23</strain>
    </source>
</reference>
<dbReference type="EMBL" id="MPIN01000006">
    <property type="protein sequence ID" value="OJH38233.1"/>
    <property type="molecule type" value="Genomic_DNA"/>
</dbReference>
<comment type="caution">
    <text evidence="1">The sequence shown here is derived from an EMBL/GenBank/DDBJ whole genome shotgun (WGS) entry which is preliminary data.</text>
</comment>
<name>A0A1L9B7Q5_9BACT</name>
<protein>
    <submittedName>
        <fullName evidence="1">Uncharacterized protein</fullName>
    </submittedName>
</protein>
<evidence type="ECO:0000313" key="2">
    <source>
        <dbReference type="Proteomes" id="UP000182229"/>
    </source>
</evidence>
<dbReference type="Proteomes" id="UP000182229">
    <property type="component" value="Unassembled WGS sequence"/>
</dbReference>
<evidence type="ECO:0000313" key="1">
    <source>
        <dbReference type="EMBL" id="OJH38233.1"/>
    </source>
</evidence>
<dbReference type="AlphaFoldDB" id="A0A1L9B7Q5"/>
<gene>
    <name evidence="1" type="ORF">BON30_24125</name>
</gene>
<accession>A0A1L9B7Q5</accession>
<dbReference type="STRING" id="83449.BON30_24125"/>
<keyword evidence="2" id="KW-1185">Reference proteome</keyword>